<name>A0A975CR51_9FLAO</name>
<dbReference type="AlphaFoldDB" id="A0A975CR51"/>
<dbReference type="PANTHER" id="PTHR46558:SF11">
    <property type="entry name" value="HTH-TYPE TRANSCRIPTIONAL REGULATOR XRE"/>
    <property type="match status" value="1"/>
</dbReference>
<dbReference type="PANTHER" id="PTHR46558">
    <property type="entry name" value="TRACRIPTIONAL REGULATORY PROTEIN-RELATED-RELATED"/>
    <property type="match status" value="1"/>
</dbReference>
<reference evidence="3 4" key="1">
    <citation type="submission" date="2021-03" db="EMBL/GenBank/DDBJ databases">
        <title>Complete genome of Polaribacter_sp.SM13.</title>
        <authorList>
            <person name="Jeong S.W."/>
            <person name="Bae J.W."/>
        </authorList>
    </citation>
    <scope>NUCLEOTIDE SEQUENCE [LARGE SCALE GENOMIC DNA]</scope>
    <source>
        <strain evidence="3 4">SM13</strain>
    </source>
</reference>
<dbReference type="InterPro" id="IPR010982">
    <property type="entry name" value="Lambda_DNA-bd_dom_sf"/>
</dbReference>
<feature type="domain" description="HTH cro/C1-type" evidence="2">
    <location>
        <begin position="13"/>
        <end position="67"/>
    </location>
</feature>
<evidence type="ECO:0000313" key="3">
    <source>
        <dbReference type="EMBL" id="QTE22377.1"/>
    </source>
</evidence>
<accession>A0A975CR51</accession>
<proteinExistence type="predicted"/>
<evidence type="ECO:0000313" key="4">
    <source>
        <dbReference type="Proteomes" id="UP000663920"/>
    </source>
</evidence>
<sequence>MDTFLTPIIAKKLKDFRKEKKWSQEVVAEHLGISQSTYARIEKGLCNTWLLHLKDICSLYQLELNTFLNINSQENSIQKKRQKRLTIKKLVSHYELRLQEKDIYISSLEKELLAIKKSEIL</sequence>
<dbReference type="Pfam" id="PF01381">
    <property type="entry name" value="HTH_3"/>
    <property type="match status" value="1"/>
</dbReference>
<dbReference type="SMART" id="SM00530">
    <property type="entry name" value="HTH_XRE"/>
    <property type="match status" value="1"/>
</dbReference>
<gene>
    <name evidence="3" type="ORF">J3359_16480</name>
</gene>
<keyword evidence="1" id="KW-0238">DNA-binding</keyword>
<protein>
    <submittedName>
        <fullName evidence="3">Helix-turn-helix domain-containing protein</fullName>
    </submittedName>
</protein>
<dbReference type="GO" id="GO:0003677">
    <property type="term" value="F:DNA binding"/>
    <property type="evidence" value="ECO:0007669"/>
    <property type="project" value="UniProtKB-KW"/>
</dbReference>
<dbReference type="CDD" id="cd00093">
    <property type="entry name" value="HTH_XRE"/>
    <property type="match status" value="1"/>
</dbReference>
<dbReference type="RefSeq" id="WP_208078171.1">
    <property type="nucleotide sequence ID" value="NZ_CP071869.1"/>
</dbReference>
<dbReference type="EMBL" id="CP071869">
    <property type="protein sequence ID" value="QTE22377.1"/>
    <property type="molecule type" value="Genomic_DNA"/>
</dbReference>
<evidence type="ECO:0000259" key="2">
    <source>
        <dbReference type="PROSITE" id="PS50943"/>
    </source>
</evidence>
<dbReference type="PROSITE" id="PS50943">
    <property type="entry name" value="HTH_CROC1"/>
    <property type="match status" value="1"/>
</dbReference>
<dbReference type="SUPFAM" id="SSF47413">
    <property type="entry name" value="lambda repressor-like DNA-binding domains"/>
    <property type="match status" value="1"/>
</dbReference>
<dbReference type="KEGG" id="pcea:J3359_16480"/>
<evidence type="ECO:0000256" key="1">
    <source>
        <dbReference type="ARBA" id="ARBA00023125"/>
    </source>
</evidence>
<dbReference type="Proteomes" id="UP000663920">
    <property type="component" value="Chromosome"/>
</dbReference>
<dbReference type="InterPro" id="IPR001387">
    <property type="entry name" value="Cro/C1-type_HTH"/>
</dbReference>
<dbReference type="Gene3D" id="1.10.260.40">
    <property type="entry name" value="lambda repressor-like DNA-binding domains"/>
    <property type="match status" value="1"/>
</dbReference>
<organism evidence="3 4">
    <name type="scientific">Polaribacter cellanae</name>
    <dbReference type="NCBI Taxonomy" id="2818493"/>
    <lineage>
        <taxon>Bacteria</taxon>
        <taxon>Pseudomonadati</taxon>
        <taxon>Bacteroidota</taxon>
        <taxon>Flavobacteriia</taxon>
        <taxon>Flavobacteriales</taxon>
        <taxon>Flavobacteriaceae</taxon>
    </lineage>
</organism>
<keyword evidence="4" id="KW-1185">Reference proteome</keyword>